<evidence type="ECO:0000313" key="5">
    <source>
        <dbReference type="Proteomes" id="UP001501455"/>
    </source>
</evidence>
<proteinExistence type="inferred from homology"/>
<evidence type="ECO:0000259" key="3">
    <source>
        <dbReference type="Pfam" id="PF00582"/>
    </source>
</evidence>
<dbReference type="PANTHER" id="PTHR46553:SF3">
    <property type="entry name" value="ADENINE NUCLEOTIDE ALPHA HYDROLASES-LIKE SUPERFAMILY PROTEIN"/>
    <property type="match status" value="1"/>
</dbReference>
<evidence type="ECO:0000256" key="1">
    <source>
        <dbReference type="ARBA" id="ARBA00008791"/>
    </source>
</evidence>
<dbReference type="PANTHER" id="PTHR46553">
    <property type="entry name" value="ADENINE NUCLEOTIDE ALPHA HYDROLASES-LIKE SUPERFAMILY PROTEIN"/>
    <property type="match status" value="1"/>
</dbReference>
<dbReference type="InterPro" id="IPR014729">
    <property type="entry name" value="Rossmann-like_a/b/a_fold"/>
</dbReference>
<accession>A0ABP6TIZ8</accession>
<dbReference type="InterPro" id="IPR006015">
    <property type="entry name" value="Universal_stress_UspA"/>
</dbReference>
<feature type="domain" description="UspA" evidence="3">
    <location>
        <begin position="51"/>
        <end position="122"/>
    </location>
</feature>
<comment type="similarity">
    <text evidence="1">Belongs to the universal stress protein A family.</text>
</comment>
<dbReference type="Pfam" id="PF00582">
    <property type="entry name" value="Usp"/>
    <property type="match status" value="2"/>
</dbReference>
<dbReference type="EMBL" id="BAAAXF010000018">
    <property type="protein sequence ID" value="GAA3494708.1"/>
    <property type="molecule type" value="Genomic_DNA"/>
</dbReference>
<keyword evidence="5" id="KW-1185">Reference proteome</keyword>
<sequence length="235" mass="23971">MTIPPVVGVDGSAASLEAVDWAADEAVRHGVPLPLLHAVTGGHEASDVIGAAAERARKGAPGVRLSSEVPHGDATAAVLGEGRNAFAPVPGSRGPGDLAGTLPGSVGLAVAARADCPVAVVRGAPVGRRVIEGPARRALPEADPLVVGVRRRQGHPGPRLGLIKHAVPHHAPCPVAVVPGYDRTGGDGPRRRPAPVDPEAVPHRDLRPCDRSPSRSHDGTRTVGERTGDLLEAES</sequence>
<dbReference type="SUPFAM" id="SSF52402">
    <property type="entry name" value="Adenine nucleotide alpha hydrolases-like"/>
    <property type="match status" value="2"/>
</dbReference>
<feature type="compositionally biased region" description="Basic and acidic residues" evidence="2">
    <location>
        <begin position="200"/>
        <end position="229"/>
    </location>
</feature>
<gene>
    <name evidence="4" type="ORF">GCM10019016_018080</name>
</gene>
<organism evidence="4 5">
    <name type="scientific">Streptomyces prasinosporus</name>
    <dbReference type="NCBI Taxonomy" id="68256"/>
    <lineage>
        <taxon>Bacteria</taxon>
        <taxon>Bacillati</taxon>
        <taxon>Actinomycetota</taxon>
        <taxon>Actinomycetes</taxon>
        <taxon>Kitasatosporales</taxon>
        <taxon>Streptomycetaceae</taxon>
        <taxon>Streptomyces</taxon>
        <taxon>Streptomyces albogriseolus group</taxon>
    </lineage>
</organism>
<evidence type="ECO:0000313" key="4">
    <source>
        <dbReference type="EMBL" id="GAA3494708.1"/>
    </source>
</evidence>
<feature type="region of interest" description="Disordered" evidence="2">
    <location>
        <begin position="179"/>
        <end position="235"/>
    </location>
</feature>
<comment type="caution">
    <text evidence="4">The sequence shown here is derived from an EMBL/GenBank/DDBJ whole genome shotgun (WGS) entry which is preliminary data.</text>
</comment>
<name>A0ABP6TIZ8_9ACTN</name>
<dbReference type="PRINTS" id="PR01438">
    <property type="entry name" value="UNVRSLSTRESS"/>
</dbReference>
<protein>
    <recommendedName>
        <fullName evidence="3">UspA domain-containing protein</fullName>
    </recommendedName>
</protein>
<evidence type="ECO:0000256" key="2">
    <source>
        <dbReference type="SAM" id="MobiDB-lite"/>
    </source>
</evidence>
<dbReference type="Gene3D" id="3.40.50.620">
    <property type="entry name" value="HUPs"/>
    <property type="match status" value="2"/>
</dbReference>
<reference evidence="5" key="1">
    <citation type="journal article" date="2019" name="Int. J. Syst. Evol. Microbiol.">
        <title>The Global Catalogue of Microorganisms (GCM) 10K type strain sequencing project: providing services to taxonomists for standard genome sequencing and annotation.</title>
        <authorList>
            <consortium name="The Broad Institute Genomics Platform"/>
            <consortium name="The Broad Institute Genome Sequencing Center for Infectious Disease"/>
            <person name="Wu L."/>
            <person name="Ma J."/>
        </authorList>
    </citation>
    <scope>NUCLEOTIDE SEQUENCE [LARGE SCALE GENOMIC DNA]</scope>
    <source>
        <strain evidence="5">JCM 4816</strain>
    </source>
</reference>
<dbReference type="InterPro" id="IPR006016">
    <property type="entry name" value="UspA"/>
</dbReference>
<dbReference type="Proteomes" id="UP001501455">
    <property type="component" value="Unassembled WGS sequence"/>
</dbReference>
<feature type="domain" description="UspA" evidence="3">
    <location>
        <begin position="6"/>
        <end position="40"/>
    </location>
</feature>